<dbReference type="PANTHER" id="PTHR33198:SF20">
    <property type="entry name" value="RETROTRANSPOSON GAG DOMAIN-CONTAINING PROTEIN"/>
    <property type="match status" value="1"/>
</dbReference>
<dbReference type="Proteomes" id="UP000324629">
    <property type="component" value="Unassembled WGS sequence"/>
</dbReference>
<proteinExistence type="predicted"/>
<dbReference type="AlphaFoldDB" id="A0A5J4NG49"/>
<accession>A0A5J4NG49</accession>
<keyword evidence="2" id="KW-1185">Reference proteome</keyword>
<protein>
    <submittedName>
        <fullName evidence="1">Uncharacterized protein</fullName>
    </submittedName>
</protein>
<comment type="caution">
    <text evidence="1">The sequence shown here is derived from an EMBL/GenBank/DDBJ whole genome shotgun (WGS) entry which is preliminary data.</text>
</comment>
<gene>
    <name evidence="1" type="ORF">DEA37_0004470</name>
</gene>
<sequence length="182" mass="21144">MDEALPPERLNIDPDSSDARKQWNHRYFTFQNYRTSLKTPDDEKFQILANLVSSDVFEYISDCKHYKDATDSLISFYVKPKNIIYARHLLSTCKQEIGQNLDQFMKKLKRLAKGCGFKTVNPSEYHDETIRDVFIRDMLSNNVRQRLLEEDDIDLAKAFTQARALETAESVFVVHAPTCAVQ</sequence>
<evidence type="ECO:0000313" key="2">
    <source>
        <dbReference type="Proteomes" id="UP000324629"/>
    </source>
</evidence>
<evidence type="ECO:0000313" key="1">
    <source>
        <dbReference type="EMBL" id="KAA3674452.1"/>
    </source>
</evidence>
<organism evidence="1 2">
    <name type="scientific">Paragonimus westermani</name>
    <dbReference type="NCBI Taxonomy" id="34504"/>
    <lineage>
        <taxon>Eukaryota</taxon>
        <taxon>Metazoa</taxon>
        <taxon>Spiralia</taxon>
        <taxon>Lophotrochozoa</taxon>
        <taxon>Platyhelminthes</taxon>
        <taxon>Trematoda</taxon>
        <taxon>Digenea</taxon>
        <taxon>Plagiorchiida</taxon>
        <taxon>Troglotremata</taxon>
        <taxon>Troglotrematidae</taxon>
        <taxon>Paragonimus</taxon>
    </lineage>
</organism>
<dbReference type="PANTHER" id="PTHR33198">
    <property type="entry name" value="ANK_REP_REGION DOMAIN-CONTAINING PROTEIN-RELATED"/>
    <property type="match status" value="1"/>
</dbReference>
<reference evidence="1 2" key="1">
    <citation type="journal article" date="2019" name="Gigascience">
        <title>Whole-genome sequence of the oriental lung fluke Paragonimus westermani.</title>
        <authorList>
            <person name="Oey H."/>
            <person name="Zakrzewski M."/>
            <person name="Narain K."/>
            <person name="Devi K.R."/>
            <person name="Agatsuma T."/>
            <person name="Nawaratna S."/>
            <person name="Gobert G.N."/>
            <person name="Jones M.K."/>
            <person name="Ragan M.A."/>
            <person name="McManus D.P."/>
            <person name="Krause L."/>
        </authorList>
    </citation>
    <scope>NUCLEOTIDE SEQUENCE [LARGE SCALE GENOMIC DNA]</scope>
    <source>
        <strain evidence="1 2">IND2009</strain>
    </source>
</reference>
<name>A0A5J4NG49_9TREM</name>
<dbReference type="EMBL" id="QNGE01003141">
    <property type="protein sequence ID" value="KAA3674452.1"/>
    <property type="molecule type" value="Genomic_DNA"/>
</dbReference>